<gene>
    <name evidence="1" type="ORF">O181_102407</name>
</gene>
<reference evidence="1" key="1">
    <citation type="submission" date="2021-03" db="EMBL/GenBank/DDBJ databases">
        <title>Draft genome sequence of rust myrtle Austropuccinia psidii MF-1, a brazilian biotype.</title>
        <authorList>
            <person name="Quecine M.C."/>
            <person name="Pachon D.M.R."/>
            <person name="Bonatelli M.L."/>
            <person name="Correr F.H."/>
            <person name="Franceschini L.M."/>
            <person name="Leite T.F."/>
            <person name="Margarido G.R.A."/>
            <person name="Almeida C.A."/>
            <person name="Ferrarezi J.A."/>
            <person name="Labate C.A."/>
        </authorList>
    </citation>
    <scope>NUCLEOTIDE SEQUENCE</scope>
    <source>
        <strain evidence="1">MF-1</strain>
    </source>
</reference>
<evidence type="ECO:0000313" key="2">
    <source>
        <dbReference type="Proteomes" id="UP000765509"/>
    </source>
</evidence>
<sequence>MSPLGHSNTSYKSFLTISIDKQAIIASWFKLPSVHTLPHPYVIIDKMKKPFLPVVIYAITPFAHSSGHSQILKDLFITLMSLSQTKQEIKTNKHVLGEIMKGIGFCHVSDSENSAGIYSQKHGFTPQVIKADNKQWTKPQQYDELIHSIISYFSKLAANKNQSLIEAAILPHFTQL</sequence>
<dbReference type="EMBL" id="AVOT02072998">
    <property type="protein sequence ID" value="MBW0562692.1"/>
    <property type="molecule type" value="Genomic_DNA"/>
</dbReference>
<keyword evidence="2" id="KW-1185">Reference proteome</keyword>
<name>A0A9Q3JHT2_9BASI</name>
<comment type="caution">
    <text evidence="1">The sequence shown here is derived from an EMBL/GenBank/DDBJ whole genome shotgun (WGS) entry which is preliminary data.</text>
</comment>
<proteinExistence type="predicted"/>
<dbReference type="Proteomes" id="UP000765509">
    <property type="component" value="Unassembled WGS sequence"/>
</dbReference>
<protein>
    <submittedName>
        <fullName evidence="1">Uncharacterized protein</fullName>
    </submittedName>
</protein>
<dbReference type="AlphaFoldDB" id="A0A9Q3JHT2"/>
<organism evidence="1 2">
    <name type="scientific">Austropuccinia psidii MF-1</name>
    <dbReference type="NCBI Taxonomy" id="1389203"/>
    <lineage>
        <taxon>Eukaryota</taxon>
        <taxon>Fungi</taxon>
        <taxon>Dikarya</taxon>
        <taxon>Basidiomycota</taxon>
        <taxon>Pucciniomycotina</taxon>
        <taxon>Pucciniomycetes</taxon>
        <taxon>Pucciniales</taxon>
        <taxon>Sphaerophragmiaceae</taxon>
        <taxon>Austropuccinia</taxon>
    </lineage>
</organism>
<evidence type="ECO:0000313" key="1">
    <source>
        <dbReference type="EMBL" id="MBW0562692.1"/>
    </source>
</evidence>
<accession>A0A9Q3JHT2</accession>